<evidence type="ECO:0000313" key="2">
    <source>
        <dbReference type="EMBL" id="KAK1360140.1"/>
    </source>
</evidence>
<dbReference type="EMBL" id="JAUIZM010000010">
    <property type="protein sequence ID" value="KAK1360140.1"/>
    <property type="molecule type" value="Genomic_DNA"/>
</dbReference>
<evidence type="ECO:0000313" key="3">
    <source>
        <dbReference type="Proteomes" id="UP001237642"/>
    </source>
</evidence>
<comment type="caution">
    <text evidence="2">The sequence shown here is derived from an EMBL/GenBank/DDBJ whole genome shotgun (WGS) entry which is preliminary data.</text>
</comment>
<proteinExistence type="predicted"/>
<organism evidence="2 3">
    <name type="scientific">Heracleum sosnowskyi</name>
    <dbReference type="NCBI Taxonomy" id="360622"/>
    <lineage>
        <taxon>Eukaryota</taxon>
        <taxon>Viridiplantae</taxon>
        <taxon>Streptophyta</taxon>
        <taxon>Embryophyta</taxon>
        <taxon>Tracheophyta</taxon>
        <taxon>Spermatophyta</taxon>
        <taxon>Magnoliopsida</taxon>
        <taxon>eudicotyledons</taxon>
        <taxon>Gunneridae</taxon>
        <taxon>Pentapetalae</taxon>
        <taxon>asterids</taxon>
        <taxon>campanulids</taxon>
        <taxon>Apiales</taxon>
        <taxon>Apiaceae</taxon>
        <taxon>Apioideae</taxon>
        <taxon>apioid superclade</taxon>
        <taxon>Tordylieae</taxon>
        <taxon>Tordyliinae</taxon>
        <taxon>Heracleum</taxon>
    </lineage>
</organism>
<dbReference type="AlphaFoldDB" id="A0AAD8H339"/>
<reference evidence="2" key="2">
    <citation type="submission" date="2023-05" db="EMBL/GenBank/DDBJ databases">
        <authorList>
            <person name="Schelkunov M.I."/>
        </authorList>
    </citation>
    <scope>NUCLEOTIDE SEQUENCE</scope>
    <source>
        <strain evidence="2">Hsosn_3</strain>
        <tissue evidence="2">Leaf</tissue>
    </source>
</reference>
<feature type="region of interest" description="Disordered" evidence="1">
    <location>
        <begin position="1"/>
        <end position="33"/>
    </location>
</feature>
<dbReference type="Proteomes" id="UP001237642">
    <property type="component" value="Unassembled WGS sequence"/>
</dbReference>
<name>A0AAD8H339_9APIA</name>
<reference evidence="2" key="1">
    <citation type="submission" date="2023-02" db="EMBL/GenBank/DDBJ databases">
        <title>Genome of toxic invasive species Heracleum sosnowskyi carries increased number of genes despite the absence of recent whole-genome duplications.</title>
        <authorList>
            <person name="Schelkunov M."/>
            <person name="Shtratnikova V."/>
            <person name="Makarenko M."/>
            <person name="Klepikova A."/>
            <person name="Omelchenko D."/>
            <person name="Novikova G."/>
            <person name="Obukhova E."/>
            <person name="Bogdanov V."/>
            <person name="Penin A."/>
            <person name="Logacheva M."/>
        </authorList>
    </citation>
    <scope>NUCLEOTIDE SEQUENCE</scope>
    <source>
        <strain evidence="2">Hsosn_3</strain>
        <tissue evidence="2">Leaf</tissue>
    </source>
</reference>
<sequence>MEPPVEQHQQPYVDDPCEIDIDPSAPGTSQTPLVSKKRQRELICRPLSMSPLHVLVLLCRPMSMSPLHVLIDTEEDKLKDVEEQGGPSRKGDMTRPLKNRKIRWQYRHWWSKEGEYIWYDHGARSGYDFETRGTARGRHCERLL</sequence>
<protein>
    <submittedName>
        <fullName evidence="2">Uncharacterized protein</fullName>
    </submittedName>
</protein>
<keyword evidence="3" id="KW-1185">Reference proteome</keyword>
<accession>A0AAD8H339</accession>
<evidence type="ECO:0000256" key="1">
    <source>
        <dbReference type="SAM" id="MobiDB-lite"/>
    </source>
</evidence>
<gene>
    <name evidence="2" type="ORF">POM88_044614</name>
</gene>